<evidence type="ECO:0000313" key="3">
    <source>
        <dbReference type="Proteomes" id="UP001215280"/>
    </source>
</evidence>
<name>A0AAD7HEI7_9AGAR</name>
<protein>
    <submittedName>
        <fullName evidence="2">Uncharacterized protein</fullName>
    </submittedName>
</protein>
<feature type="region of interest" description="Disordered" evidence="1">
    <location>
        <begin position="236"/>
        <end position="268"/>
    </location>
</feature>
<evidence type="ECO:0000313" key="2">
    <source>
        <dbReference type="EMBL" id="KAJ7718775.1"/>
    </source>
</evidence>
<reference evidence="2" key="1">
    <citation type="submission" date="2023-03" db="EMBL/GenBank/DDBJ databases">
        <title>Massive genome expansion in bonnet fungi (Mycena s.s.) driven by repeated elements and novel gene families across ecological guilds.</title>
        <authorList>
            <consortium name="Lawrence Berkeley National Laboratory"/>
            <person name="Harder C.B."/>
            <person name="Miyauchi S."/>
            <person name="Viragh M."/>
            <person name="Kuo A."/>
            <person name="Thoen E."/>
            <person name="Andreopoulos B."/>
            <person name="Lu D."/>
            <person name="Skrede I."/>
            <person name="Drula E."/>
            <person name="Henrissat B."/>
            <person name="Morin E."/>
            <person name="Kohler A."/>
            <person name="Barry K."/>
            <person name="LaButti K."/>
            <person name="Morin E."/>
            <person name="Salamov A."/>
            <person name="Lipzen A."/>
            <person name="Mereny Z."/>
            <person name="Hegedus B."/>
            <person name="Baldrian P."/>
            <person name="Stursova M."/>
            <person name="Weitz H."/>
            <person name="Taylor A."/>
            <person name="Grigoriev I.V."/>
            <person name="Nagy L.G."/>
            <person name="Martin F."/>
            <person name="Kauserud H."/>
        </authorList>
    </citation>
    <scope>NUCLEOTIDE SEQUENCE</scope>
    <source>
        <strain evidence="2">CBHHK188m</strain>
    </source>
</reference>
<evidence type="ECO:0000256" key="1">
    <source>
        <dbReference type="SAM" id="MobiDB-lite"/>
    </source>
</evidence>
<dbReference type="EMBL" id="JARJLG010000300">
    <property type="protein sequence ID" value="KAJ7718775.1"/>
    <property type="molecule type" value="Genomic_DNA"/>
</dbReference>
<gene>
    <name evidence="2" type="ORF">DFH07DRAFT_973158</name>
</gene>
<sequence>MYKDQGHALTKPRVLMRTELQGERVYQCPIYLTRIPFEPRPFLRNDIDTRPAVSSGYFLSDTTALPSLSDVPQLHPRFQPRKREIRGIPYRARRRKDTNRARTTVRHVIGGRCSLDDSRPSSSAAGEDAIMGSAILVCPRAPHPYYPRARSPRLLPLTPARLAPHSPLPNPPLLSLPPSSLPCPSPSRFPSYTPARLASHPTPAFRFLLPSSRLPPLPIFYPHRLSPLPAPHPTTPAFCSLSSSSSPPPPESRFSSSLPPPSAPPHFFLLPPTVLRPVA</sequence>
<comment type="caution">
    <text evidence="2">The sequence shown here is derived from an EMBL/GenBank/DDBJ whole genome shotgun (WGS) entry which is preliminary data.</text>
</comment>
<organism evidence="2 3">
    <name type="scientific">Mycena maculata</name>
    <dbReference type="NCBI Taxonomy" id="230809"/>
    <lineage>
        <taxon>Eukaryota</taxon>
        <taxon>Fungi</taxon>
        <taxon>Dikarya</taxon>
        <taxon>Basidiomycota</taxon>
        <taxon>Agaricomycotina</taxon>
        <taxon>Agaricomycetes</taxon>
        <taxon>Agaricomycetidae</taxon>
        <taxon>Agaricales</taxon>
        <taxon>Marasmiineae</taxon>
        <taxon>Mycenaceae</taxon>
        <taxon>Mycena</taxon>
    </lineage>
</organism>
<keyword evidence="3" id="KW-1185">Reference proteome</keyword>
<dbReference type="AlphaFoldDB" id="A0AAD7HEI7"/>
<accession>A0AAD7HEI7</accession>
<proteinExistence type="predicted"/>
<dbReference type="Proteomes" id="UP001215280">
    <property type="component" value="Unassembled WGS sequence"/>
</dbReference>